<dbReference type="Pfam" id="PF00990">
    <property type="entry name" value="GGDEF"/>
    <property type="match status" value="1"/>
</dbReference>
<evidence type="ECO:0000313" key="4">
    <source>
        <dbReference type="Proteomes" id="UP000571701"/>
    </source>
</evidence>
<dbReference type="AlphaFoldDB" id="A0A7W2FTP1"/>
<accession>A0A7W2FTP1</accession>
<feature type="transmembrane region" description="Helical" evidence="1">
    <location>
        <begin position="6"/>
        <end position="28"/>
    </location>
</feature>
<dbReference type="PANTHER" id="PTHR46663:SF2">
    <property type="entry name" value="GGDEF DOMAIN-CONTAINING PROTEIN"/>
    <property type="match status" value="1"/>
</dbReference>
<dbReference type="NCBIfam" id="TIGR00254">
    <property type="entry name" value="GGDEF"/>
    <property type="match status" value="1"/>
</dbReference>
<keyword evidence="1" id="KW-0472">Membrane</keyword>
<proteinExistence type="predicted"/>
<keyword evidence="1" id="KW-0812">Transmembrane</keyword>
<protein>
    <submittedName>
        <fullName evidence="3">GGDEF domain-containing protein</fullName>
    </submittedName>
</protein>
<dbReference type="SUPFAM" id="SSF55073">
    <property type="entry name" value="Nucleotide cyclase"/>
    <property type="match status" value="1"/>
</dbReference>
<dbReference type="InterPro" id="IPR043128">
    <property type="entry name" value="Rev_trsase/Diguanyl_cyclase"/>
</dbReference>
<reference evidence="3 4" key="1">
    <citation type="submission" date="2020-07" db="EMBL/GenBank/DDBJ databases">
        <title>Vibrio marinisediminis sp. nov., isolated from marine sediment.</title>
        <authorList>
            <person name="Ji X."/>
        </authorList>
    </citation>
    <scope>NUCLEOTIDE SEQUENCE [LARGE SCALE GENOMIC DNA]</scope>
    <source>
        <strain evidence="3 4">404</strain>
    </source>
</reference>
<dbReference type="EMBL" id="JACFYF010000013">
    <property type="protein sequence ID" value="MBA5764025.1"/>
    <property type="molecule type" value="Genomic_DNA"/>
</dbReference>
<evidence type="ECO:0000313" key="3">
    <source>
        <dbReference type="EMBL" id="MBA5764025.1"/>
    </source>
</evidence>
<dbReference type="Gene3D" id="6.10.340.10">
    <property type="match status" value="1"/>
</dbReference>
<dbReference type="CDD" id="cd01949">
    <property type="entry name" value="GGDEF"/>
    <property type="match status" value="1"/>
</dbReference>
<organism evidence="3 4">
    <name type="scientific">Vibrio marinisediminis</name>
    <dbReference type="NCBI Taxonomy" id="2758441"/>
    <lineage>
        <taxon>Bacteria</taxon>
        <taxon>Pseudomonadati</taxon>
        <taxon>Pseudomonadota</taxon>
        <taxon>Gammaproteobacteria</taxon>
        <taxon>Vibrionales</taxon>
        <taxon>Vibrionaceae</taxon>
        <taxon>Vibrio</taxon>
    </lineage>
</organism>
<dbReference type="SMART" id="SM00267">
    <property type="entry name" value="GGDEF"/>
    <property type="match status" value="1"/>
</dbReference>
<dbReference type="PROSITE" id="PS50887">
    <property type="entry name" value="GGDEF"/>
    <property type="match status" value="1"/>
</dbReference>
<evidence type="ECO:0000256" key="1">
    <source>
        <dbReference type="SAM" id="Phobius"/>
    </source>
</evidence>
<name>A0A7W2FTP1_9VIBR</name>
<keyword evidence="4" id="KW-1185">Reference proteome</keyword>
<dbReference type="Proteomes" id="UP000571701">
    <property type="component" value="Unassembled WGS sequence"/>
</dbReference>
<dbReference type="PANTHER" id="PTHR46663">
    <property type="entry name" value="DIGUANYLATE CYCLASE DGCT-RELATED"/>
    <property type="match status" value="1"/>
</dbReference>
<gene>
    <name evidence="3" type="ORF">H2O73_16800</name>
</gene>
<sequence length="510" mass="58080">MKKLSSYVISVFLMLTTIPFALVVGLYIGHDLYLEHQKQTMRYERVIAQQLLDSRIALSQFDLLQAELVTTQVSQLDYIVSVKLESLVYGLTLAEVINKHNDDLQTHTLVYSIDNKLGETIGILTVEKDKKAFVQTTLKAIAPKLVVLTLILLTVSLAFTRTILAALNRPFLELQKFAFQIANGDYQTPSKTDSNILEITTIFSSLETMRRRLKDTIFQLEKSEEKHSRTYNLTQVCLFVINVEKNLIIRANSKFLDEFDPIPNERKRAVLEAFIQEIMKNSSTESFNYSLLIRDQKRYFQINRSNIIHGEVECSALEITELMEAKLKTESMLLTDALTHVANRHCFNTDMAKFQRLTGTELTVMILDLNGFKAINDDYGHTAGDHLLIEVAQRLNNALQNEPAKLYRLGGDEFVILLQQKYSHSHVELLIEMLLRTFDNPVHYQTQPLFVSTSIGVAHYDQSCGSISDTIHQADVAMYQAKTSELKVAYASNLLLLQHQHSTNLEAQPV</sequence>
<dbReference type="RefSeq" id="WP_182110082.1">
    <property type="nucleotide sequence ID" value="NZ_JACFYF010000013.1"/>
</dbReference>
<comment type="caution">
    <text evidence="3">The sequence shown here is derived from an EMBL/GenBank/DDBJ whole genome shotgun (WGS) entry which is preliminary data.</text>
</comment>
<dbReference type="InterPro" id="IPR029787">
    <property type="entry name" value="Nucleotide_cyclase"/>
</dbReference>
<keyword evidence="1" id="KW-1133">Transmembrane helix</keyword>
<feature type="domain" description="GGDEF" evidence="2">
    <location>
        <begin position="360"/>
        <end position="500"/>
    </location>
</feature>
<dbReference type="InterPro" id="IPR052163">
    <property type="entry name" value="DGC-Regulatory_Protein"/>
</dbReference>
<dbReference type="Gene3D" id="3.30.70.270">
    <property type="match status" value="1"/>
</dbReference>
<dbReference type="InterPro" id="IPR000160">
    <property type="entry name" value="GGDEF_dom"/>
</dbReference>
<evidence type="ECO:0000259" key="2">
    <source>
        <dbReference type="PROSITE" id="PS50887"/>
    </source>
</evidence>